<dbReference type="EMBL" id="JABFTP020000103">
    <property type="protein sequence ID" value="KAL3277173.1"/>
    <property type="molecule type" value="Genomic_DNA"/>
</dbReference>
<evidence type="ECO:0000256" key="7">
    <source>
        <dbReference type="ARBA" id="ARBA00023273"/>
    </source>
</evidence>
<accession>A0ABD2NEI0</accession>
<evidence type="ECO:0000256" key="2">
    <source>
        <dbReference type="ARBA" id="ARBA00007700"/>
    </source>
</evidence>
<gene>
    <name evidence="9" type="ORF">HHI36_012524</name>
</gene>
<evidence type="ECO:0000256" key="5">
    <source>
        <dbReference type="ARBA" id="ARBA00023069"/>
    </source>
</evidence>
<evidence type="ECO:0000256" key="6">
    <source>
        <dbReference type="ARBA" id="ARBA00023212"/>
    </source>
</evidence>
<protein>
    <recommendedName>
        <fullName evidence="3">Intraflagellar transport protein 46 homolog</fullName>
    </recommendedName>
</protein>
<organism evidence="9 10">
    <name type="scientific">Cryptolaemus montrouzieri</name>
    <dbReference type="NCBI Taxonomy" id="559131"/>
    <lineage>
        <taxon>Eukaryota</taxon>
        <taxon>Metazoa</taxon>
        <taxon>Ecdysozoa</taxon>
        <taxon>Arthropoda</taxon>
        <taxon>Hexapoda</taxon>
        <taxon>Insecta</taxon>
        <taxon>Pterygota</taxon>
        <taxon>Neoptera</taxon>
        <taxon>Endopterygota</taxon>
        <taxon>Coleoptera</taxon>
        <taxon>Polyphaga</taxon>
        <taxon>Cucujiformia</taxon>
        <taxon>Coccinelloidea</taxon>
        <taxon>Coccinellidae</taxon>
        <taxon>Scymninae</taxon>
        <taxon>Scymnini</taxon>
        <taxon>Cryptolaemus</taxon>
    </lineage>
</organism>
<name>A0ABD2NEI0_9CUCU</name>
<reference evidence="9 10" key="1">
    <citation type="journal article" date="2021" name="BMC Biol.">
        <title>Horizontally acquired antibacterial genes associated with adaptive radiation of ladybird beetles.</title>
        <authorList>
            <person name="Li H.S."/>
            <person name="Tang X.F."/>
            <person name="Huang Y.H."/>
            <person name="Xu Z.Y."/>
            <person name="Chen M.L."/>
            <person name="Du X.Y."/>
            <person name="Qiu B.Y."/>
            <person name="Chen P.T."/>
            <person name="Zhang W."/>
            <person name="Slipinski A."/>
            <person name="Escalona H.E."/>
            <person name="Waterhouse R.M."/>
            <person name="Zwick A."/>
            <person name="Pang H."/>
        </authorList>
    </citation>
    <scope>NUCLEOTIDE SEQUENCE [LARGE SCALE GENOMIC DNA]</scope>
    <source>
        <strain evidence="9">SYSU2018</strain>
    </source>
</reference>
<comment type="subcellular location">
    <subcellularLocation>
        <location evidence="1">Cytoplasm</location>
        <location evidence="1">Cytoskeleton</location>
        <location evidence="1">Cilium basal body</location>
    </subcellularLocation>
</comment>
<evidence type="ECO:0000256" key="8">
    <source>
        <dbReference type="SAM" id="MobiDB-lite"/>
    </source>
</evidence>
<feature type="compositionally biased region" description="Basic and acidic residues" evidence="8">
    <location>
        <begin position="350"/>
        <end position="364"/>
    </location>
</feature>
<keyword evidence="4" id="KW-0963">Cytoplasm</keyword>
<keyword evidence="10" id="KW-1185">Reference proteome</keyword>
<dbReference type="InterPro" id="IPR022088">
    <property type="entry name" value="Intraflagellar_transp_cmplxB"/>
</dbReference>
<comment type="caution">
    <text evidence="9">The sequence shown here is derived from an EMBL/GenBank/DDBJ whole genome shotgun (WGS) entry which is preliminary data.</text>
</comment>
<keyword evidence="7" id="KW-0966">Cell projection</keyword>
<dbReference type="Pfam" id="PF12317">
    <property type="entry name" value="IFT46_B_C"/>
    <property type="match status" value="1"/>
</dbReference>
<evidence type="ECO:0000313" key="10">
    <source>
        <dbReference type="Proteomes" id="UP001516400"/>
    </source>
</evidence>
<dbReference type="GO" id="GO:0120025">
    <property type="term" value="C:plasma membrane bounded cell projection"/>
    <property type="evidence" value="ECO:0007669"/>
    <property type="project" value="UniProtKB-ARBA"/>
</dbReference>
<feature type="compositionally biased region" description="Basic and acidic residues" evidence="8">
    <location>
        <begin position="40"/>
        <end position="70"/>
    </location>
</feature>
<feature type="region of interest" description="Disordered" evidence="8">
    <location>
        <begin position="1"/>
        <end position="70"/>
    </location>
</feature>
<proteinExistence type="inferred from homology"/>
<dbReference type="PANTHER" id="PTHR13376">
    <property type="entry name" value="INTRAFLAGELLAR TRANSPORT PROTEIN 46 HOMOLOG"/>
    <property type="match status" value="1"/>
</dbReference>
<evidence type="ECO:0000256" key="4">
    <source>
        <dbReference type="ARBA" id="ARBA00022490"/>
    </source>
</evidence>
<evidence type="ECO:0000313" key="9">
    <source>
        <dbReference type="EMBL" id="KAL3277173.1"/>
    </source>
</evidence>
<comment type="similarity">
    <text evidence="2">Belongs to the IFT46 family.</text>
</comment>
<dbReference type="AlphaFoldDB" id="A0ABD2NEI0"/>
<keyword evidence="6" id="KW-0206">Cytoskeleton</keyword>
<evidence type="ECO:0000256" key="1">
    <source>
        <dbReference type="ARBA" id="ARBA00004120"/>
    </source>
</evidence>
<keyword evidence="5" id="KW-0969">Cilium</keyword>
<dbReference type="PANTHER" id="PTHR13376:SF0">
    <property type="entry name" value="INTRAFLAGELLAR TRANSPORT PROTEIN 46 HOMOLOG"/>
    <property type="match status" value="1"/>
</dbReference>
<dbReference type="Proteomes" id="UP001516400">
    <property type="component" value="Unassembled WGS sequence"/>
</dbReference>
<sequence length="371" mass="42615">MRKSSFSVVQEDDSDGTNKTNSDEEDLQPTNKKIGNQFKYMDKLEGVKIHDDSEDEARSPIKKLTQRDSRKFSDGKEFPLATERKSVLSKSDISKIIRKTSSDSEAEDSDNEEMEKKLIKVPNEYNPTLYQNLDVEEEVKELFQYIVKYMPQQLTLDYKFKPFIPDYLPAVGDIDAFLKVLPAERTLLGEHFNIQEQQLGFGILDEPATAQSDAALLHLQLRASSLGMPQDTADVIVKKVDKADKNQKVIDKWIKDVSDLHKSKSSPIVRYPESMPDIDDLMQEWSEEMESRLKEHGFPVPEENMTLSEYSELVCDIFQIPITKNKVHSLHLLFSLYAAVKNSKFYKPNNADEEKLENNSKNKQPDQLVLE</sequence>
<evidence type="ECO:0000256" key="3">
    <source>
        <dbReference type="ARBA" id="ARBA00017206"/>
    </source>
</evidence>
<feature type="region of interest" description="Disordered" evidence="8">
    <location>
        <begin position="350"/>
        <end position="371"/>
    </location>
</feature>